<dbReference type="OrthoDB" id="963096at2"/>
<dbReference type="EMBL" id="CP003156">
    <property type="protein sequence ID" value="AEV33703.1"/>
    <property type="molecule type" value="Genomic_DNA"/>
</dbReference>
<evidence type="ECO:0000313" key="2">
    <source>
        <dbReference type="Proteomes" id="UP000005631"/>
    </source>
</evidence>
<organism evidence="1 2">
    <name type="scientific">Owenweeksia hongkongensis (strain DSM 17368 / CIP 108786 / JCM 12287 / NRRL B-23963 / UST20020801)</name>
    <dbReference type="NCBI Taxonomy" id="926562"/>
    <lineage>
        <taxon>Bacteria</taxon>
        <taxon>Pseudomonadati</taxon>
        <taxon>Bacteroidota</taxon>
        <taxon>Flavobacteriia</taxon>
        <taxon>Flavobacteriales</taxon>
        <taxon>Owenweeksiaceae</taxon>
        <taxon>Owenweeksia</taxon>
    </lineage>
</organism>
<dbReference type="PROSITE" id="PS51257">
    <property type="entry name" value="PROKAR_LIPOPROTEIN"/>
    <property type="match status" value="1"/>
</dbReference>
<dbReference type="AlphaFoldDB" id="G8R037"/>
<sequence length="122" mass="13289">MKFNKAILALFTVSTLLFSCKKSEYKEYEGNWSGTYTGDDTGSWTINIDDEGKAEGTAVSDSVPFFTFSGEGEISKSGAVDATVELFGNRIRFVGQASGNSMSGTWNHIGEDFEGTWKGKKN</sequence>
<gene>
    <name evidence="1" type="ordered locus">Oweho_2740</name>
</gene>
<dbReference type="HOGENOM" id="CLU_2022615_0_0_10"/>
<proteinExistence type="predicted"/>
<dbReference type="KEGG" id="oho:Oweho_2740"/>
<evidence type="ECO:0000313" key="1">
    <source>
        <dbReference type="EMBL" id="AEV33703.1"/>
    </source>
</evidence>
<name>G8R037_OWEHD</name>
<dbReference type="STRING" id="926562.Oweho_2740"/>
<reference evidence="1 2" key="1">
    <citation type="journal article" date="2012" name="Stand. Genomic Sci.">
        <title>Genome sequence of the orange-pigmented seawater bacterium Owenweeksia hongkongensis type strain (UST20020801(T)).</title>
        <authorList>
            <person name="Riedel T."/>
            <person name="Held B."/>
            <person name="Nolan M."/>
            <person name="Lucas S."/>
            <person name="Lapidus A."/>
            <person name="Tice H."/>
            <person name="Del Rio T.G."/>
            <person name="Cheng J.F."/>
            <person name="Han C."/>
            <person name="Tapia R."/>
            <person name="Goodwin L.A."/>
            <person name="Pitluck S."/>
            <person name="Liolios K."/>
            <person name="Mavromatis K."/>
            <person name="Pagani I."/>
            <person name="Ivanova N."/>
            <person name="Mikhailova N."/>
            <person name="Pati A."/>
            <person name="Chen A."/>
            <person name="Palaniappan K."/>
            <person name="Rohde M."/>
            <person name="Tindall B.J."/>
            <person name="Detter J.C."/>
            <person name="Goker M."/>
            <person name="Woyke T."/>
            <person name="Bristow J."/>
            <person name="Eisen J.A."/>
            <person name="Markowitz V."/>
            <person name="Hugenholtz P."/>
            <person name="Klenk H.P."/>
            <person name="Kyrpides N.C."/>
        </authorList>
    </citation>
    <scope>NUCLEOTIDE SEQUENCE</scope>
    <source>
        <strain evidence="2">DSM 17368 / JCM 12287 / NRRL B-23963</strain>
    </source>
</reference>
<accession>G8R037</accession>
<dbReference type="RefSeq" id="WP_014203052.1">
    <property type="nucleotide sequence ID" value="NC_016599.1"/>
</dbReference>
<dbReference type="Proteomes" id="UP000005631">
    <property type="component" value="Chromosome"/>
</dbReference>
<keyword evidence="2" id="KW-1185">Reference proteome</keyword>
<protein>
    <submittedName>
        <fullName evidence="1">Uncharacterized protein</fullName>
    </submittedName>
</protein>